<keyword evidence="3" id="KW-1185">Reference proteome</keyword>
<comment type="caution">
    <text evidence="2">The sequence shown here is derived from an EMBL/GenBank/DDBJ whole genome shotgun (WGS) entry which is preliminary data.</text>
</comment>
<sequence>MTESDDRLEATVGQIAETVLAATDAIEQLADRLDELSSQVQQQGYEIFALSDAMQTLAANQADTLIRLSELTETLQQMNASLKEADDSPSEELRSNRA</sequence>
<dbReference type="Proteomes" id="UP000238634">
    <property type="component" value="Unassembled WGS sequence"/>
</dbReference>
<evidence type="ECO:0000313" key="2">
    <source>
        <dbReference type="EMBL" id="PSB18336.1"/>
    </source>
</evidence>
<reference evidence="2 3" key="1">
    <citation type="submission" date="2018-02" db="EMBL/GenBank/DDBJ databases">
        <authorList>
            <person name="Cohen D.B."/>
            <person name="Kent A.D."/>
        </authorList>
    </citation>
    <scope>NUCLEOTIDE SEQUENCE [LARGE SCALE GENOMIC DNA]</scope>
    <source>
        <strain evidence="2 3">ULC007</strain>
    </source>
</reference>
<protein>
    <submittedName>
        <fullName evidence="2">Uncharacterized protein</fullName>
    </submittedName>
</protein>
<dbReference type="AlphaFoldDB" id="A0A2T1DCZ1"/>
<reference evidence="2 3" key="2">
    <citation type="submission" date="2018-03" db="EMBL/GenBank/DDBJ databases">
        <title>The ancient ancestry and fast evolution of plastids.</title>
        <authorList>
            <person name="Moore K.R."/>
            <person name="Magnabosco C."/>
            <person name="Momper L."/>
            <person name="Gold D.A."/>
            <person name="Bosak T."/>
            <person name="Fournier G.P."/>
        </authorList>
    </citation>
    <scope>NUCLEOTIDE SEQUENCE [LARGE SCALE GENOMIC DNA]</scope>
    <source>
        <strain evidence="2 3">ULC007</strain>
    </source>
</reference>
<accession>A0A2T1DCZ1</accession>
<feature type="compositionally biased region" description="Basic and acidic residues" evidence="1">
    <location>
        <begin position="83"/>
        <end position="98"/>
    </location>
</feature>
<organism evidence="2 3">
    <name type="scientific">Phormidesmis priestleyi ULC007</name>
    <dbReference type="NCBI Taxonomy" id="1920490"/>
    <lineage>
        <taxon>Bacteria</taxon>
        <taxon>Bacillati</taxon>
        <taxon>Cyanobacteriota</taxon>
        <taxon>Cyanophyceae</taxon>
        <taxon>Leptolyngbyales</taxon>
        <taxon>Leptolyngbyaceae</taxon>
        <taxon>Phormidesmis</taxon>
    </lineage>
</organism>
<evidence type="ECO:0000256" key="1">
    <source>
        <dbReference type="SAM" id="MobiDB-lite"/>
    </source>
</evidence>
<dbReference type="OrthoDB" id="427122at2"/>
<feature type="region of interest" description="Disordered" evidence="1">
    <location>
        <begin position="79"/>
        <end position="98"/>
    </location>
</feature>
<dbReference type="RefSeq" id="WP_073069650.1">
    <property type="nucleotide sequence ID" value="NZ_MPPI01000003.1"/>
</dbReference>
<evidence type="ECO:0000313" key="3">
    <source>
        <dbReference type="Proteomes" id="UP000238634"/>
    </source>
</evidence>
<gene>
    <name evidence="2" type="ORF">C7B65_15675</name>
</gene>
<proteinExistence type="predicted"/>
<dbReference type="STRING" id="1920490.GCA_001895925_02958"/>
<name>A0A2T1DCZ1_9CYAN</name>
<dbReference type="EMBL" id="PVWG01000018">
    <property type="protein sequence ID" value="PSB18336.1"/>
    <property type="molecule type" value="Genomic_DNA"/>
</dbReference>